<sequence length="290" mass="33106">MQDLPKNQRTSEFVQYDDLRTLDAATLMDLRSGSCVFICKGKDRIGYIPRKLLLAISPDVHKRIAQHPEKDHLVLYPEWVDPVAVSRLIDWLNKRTKGETLERLQSTGNLQDDIMLCQVARILDLHKYANHIAFEHLQRLKDQKPTVEELGIIDRMCGPDSILLGISAQKLAAAKLFGILRDAPEFDAWLVHHPRIGAAVTASISQYKFNVMEKNRKAREYARSVEDQTRQKWADIEKKHCERRVREKAAAVADHHERVEKSKANQALEIVMNRSGVNALPLGLAAILRK</sequence>
<keyword evidence="2" id="KW-1185">Reference proteome</keyword>
<reference evidence="1" key="1">
    <citation type="journal article" date="2020" name="Stud. Mycol.">
        <title>101 Dothideomycetes genomes: a test case for predicting lifestyles and emergence of pathogens.</title>
        <authorList>
            <person name="Haridas S."/>
            <person name="Albert R."/>
            <person name="Binder M."/>
            <person name="Bloem J."/>
            <person name="Labutti K."/>
            <person name="Salamov A."/>
            <person name="Andreopoulos B."/>
            <person name="Baker S."/>
            <person name="Barry K."/>
            <person name="Bills G."/>
            <person name="Bluhm B."/>
            <person name="Cannon C."/>
            <person name="Castanera R."/>
            <person name="Culley D."/>
            <person name="Daum C."/>
            <person name="Ezra D."/>
            <person name="Gonzalez J."/>
            <person name="Henrissat B."/>
            <person name="Kuo A."/>
            <person name="Liang C."/>
            <person name="Lipzen A."/>
            <person name="Lutzoni F."/>
            <person name="Magnuson J."/>
            <person name="Mondo S."/>
            <person name="Nolan M."/>
            <person name="Ohm R."/>
            <person name="Pangilinan J."/>
            <person name="Park H.-J."/>
            <person name="Ramirez L."/>
            <person name="Alfaro M."/>
            <person name="Sun H."/>
            <person name="Tritt A."/>
            <person name="Yoshinaga Y."/>
            <person name="Zwiers L.-H."/>
            <person name="Turgeon B."/>
            <person name="Goodwin S."/>
            <person name="Spatafora J."/>
            <person name="Crous P."/>
            <person name="Grigoriev I."/>
        </authorList>
    </citation>
    <scope>NUCLEOTIDE SEQUENCE</scope>
    <source>
        <strain evidence="1">CBS 627.86</strain>
    </source>
</reference>
<evidence type="ECO:0000313" key="1">
    <source>
        <dbReference type="EMBL" id="KAF2114373.1"/>
    </source>
</evidence>
<gene>
    <name evidence="1" type="ORF">BDV96DRAFT_647081</name>
</gene>
<protein>
    <submittedName>
        <fullName evidence="1">Uncharacterized protein</fullName>
    </submittedName>
</protein>
<dbReference type="Proteomes" id="UP000799770">
    <property type="component" value="Unassembled WGS sequence"/>
</dbReference>
<evidence type="ECO:0000313" key="2">
    <source>
        <dbReference type="Proteomes" id="UP000799770"/>
    </source>
</evidence>
<name>A0A6A5Z5S8_9PLEO</name>
<organism evidence="1 2">
    <name type="scientific">Lophiotrema nucula</name>
    <dbReference type="NCBI Taxonomy" id="690887"/>
    <lineage>
        <taxon>Eukaryota</taxon>
        <taxon>Fungi</taxon>
        <taxon>Dikarya</taxon>
        <taxon>Ascomycota</taxon>
        <taxon>Pezizomycotina</taxon>
        <taxon>Dothideomycetes</taxon>
        <taxon>Pleosporomycetidae</taxon>
        <taxon>Pleosporales</taxon>
        <taxon>Lophiotremataceae</taxon>
        <taxon>Lophiotrema</taxon>
    </lineage>
</organism>
<accession>A0A6A5Z5S8</accession>
<proteinExistence type="predicted"/>
<dbReference type="AlphaFoldDB" id="A0A6A5Z5S8"/>
<dbReference type="EMBL" id="ML977325">
    <property type="protein sequence ID" value="KAF2114373.1"/>
    <property type="molecule type" value="Genomic_DNA"/>
</dbReference>